<organism evidence="1">
    <name type="scientific">marine metagenome</name>
    <dbReference type="NCBI Taxonomy" id="408172"/>
    <lineage>
        <taxon>unclassified sequences</taxon>
        <taxon>metagenomes</taxon>
        <taxon>ecological metagenomes</taxon>
    </lineage>
</organism>
<dbReference type="AlphaFoldDB" id="A0A381UKQ5"/>
<gene>
    <name evidence="1" type="ORF">METZ01_LOCUS81418</name>
</gene>
<protein>
    <submittedName>
        <fullName evidence="1">Uncharacterized protein</fullName>
    </submittedName>
</protein>
<reference evidence="1" key="1">
    <citation type="submission" date="2018-05" db="EMBL/GenBank/DDBJ databases">
        <authorList>
            <person name="Lanie J.A."/>
            <person name="Ng W.-L."/>
            <person name="Kazmierczak K.M."/>
            <person name="Andrzejewski T.M."/>
            <person name="Davidsen T.M."/>
            <person name="Wayne K.J."/>
            <person name="Tettelin H."/>
            <person name="Glass J.I."/>
            <person name="Rusch D."/>
            <person name="Podicherti R."/>
            <person name="Tsui H.-C.T."/>
            <person name="Winkler M.E."/>
        </authorList>
    </citation>
    <scope>NUCLEOTIDE SEQUENCE</scope>
</reference>
<feature type="non-terminal residue" evidence="1">
    <location>
        <position position="1"/>
    </location>
</feature>
<sequence length="110" mass="12654">MRESFLKIFVFPFLGLFSFFSVSCDFESPSEFEMPTWYVDIKLPLLQERYDLEGMVDSVQIFPSSDSMGMQLVFEDALPTTSIDSDWLEVAVNQSIEFETDPVMNPELSV</sequence>
<name>A0A381UKQ5_9ZZZZ</name>
<feature type="non-terminal residue" evidence="1">
    <location>
        <position position="110"/>
    </location>
</feature>
<dbReference type="EMBL" id="UINC01006606">
    <property type="protein sequence ID" value="SVA28564.1"/>
    <property type="molecule type" value="Genomic_DNA"/>
</dbReference>
<dbReference type="PROSITE" id="PS51257">
    <property type="entry name" value="PROKAR_LIPOPROTEIN"/>
    <property type="match status" value="1"/>
</dbReference>
<accession>A0A381UKQ5</accession>
<evidence type="ECO:0000313" key="1">
    <source>
        <dbReference type="EMBL" id="SVA28564.1"/>
    </source>
</evidence>
<proteinExistence type="predicted"/>